<feature type="compositionally biased region" description="Polar residues" evidence="1">
    <location>
        <begin position="611"/>
        <end position="622"/>
    </location>
</feature>
<feature type="region of interest" description="Disordered" evidence="1">
    <location>
        <begin position="350"/>
        <end position="389"/>
    </location>
</feature>
<feature type="region of interest" description="Disordered" evidence="1">
    <location>
        <begin position="775"/>
        <end position="794"/>
    </location>
</feature>
<feature type="compositionally biased region" description="Polar residues" evidence="1">
    <location>
        <begin position="309"/>
        <end position="320"/>
    </location>
</feature>
<feature type="region of interest" description="Disordered" evidence="1">
    <location>
        <begin position="1252"/>
        <end position="1279"/>
    </location>
</feature>
<feature type="region of interest" description="Disordered" evidence="1">
    <location>
        <begin position="1349"/>
        <end position="1383"/>
    </location>
</feature>
<dbReference type="InterPro" id="IPR040560">
    <property type="entry name" value="SYCP2_SLD"/>
</dbReference>
<dbReference type="Proteomes" id="UP000271974">
    <property type="component" value="Unassembled WGS sequence"/>
</dbReference>
<feature type="region of interest" description="Disordered" evidence="1">
    <location>
        <begin position="971"/>
        <end position="992"/>
    </location>
</feature>
<evidence type="ECO:0000313" key="3">
    <source>
        <dbReference type="EMBL" id="RUS91364.1"/>
    </source>
</evidence>
<feature type="compositionally biased region" description="Basic and acidic residues" evidence="1">
    <location>
        <begin position="668"/>
        <end position="678"/>
    </location>
</feature>
<feature type="compositionally biased region" description="Basic and acidic residues" evidence="1">
    <location>
        <begin position="884"/>
        <end position="893"/>
    </location>
</feature>
<feature type="compositionally biased region" description="Basic and acidic residues" evidence="1">
    <location>
        <begin position="1367"/>
        <end position="1383"/>
    </location>
</feature>
<feature type="region of interest" description="Disordered" evidence="1">
    <location>
        <begin position="718"/>
        <end position="744"/>
    </location>
</feature>
<feature type="region of interest" description="Disordered" evidence="1">
    <location>
        <begin position="1843"/>
        <end position="1881"/>
    </location>
</feature>
<comment type="caution">
    <text evidence="3">The sequence shown here is derived from an EMBL/GenBank/DDBJ whole genome shotgun (WGS) entry which is preliminary data.</text>
</comment>
<feature type="compositionally biased region" description="Polar residues" evidence="1">
    <location>
        <begin position="1352"/>
        <end position="1362"/>
    </location>
</feature>
<keyword evidence="4" id="KW-1185">Reference proteome</keyword>
<feature type="compositionally biased region" description="Polar residues" evidence="1">
    <location>
        <begin position="373"/>
        <end position="389"/>
    </location>
</feature>
<feature type="region of interest" description="Disordered" evidence="1">
    <location>
        <begin position="907"/>
        <end position="953"/>
    </location>
</feature>
<feature type="region of interest" description="Disordered" evidence="1">
    <location>
        <begin position="1619"/>
        <end position="1659"/>
    </location>
</feature>
<sequence length="2057" mass="231351">MGSSLRNFIDFIVKPTVSLEYRLEILKSINILLEHCAFSLRHTLLNCDDFVQKLCCLFELISNAGDYEFQVCAIECIFRLIPKPQRAEILERQNHSSSVTKLLLSIRDGHFETDCRVVLNKINAQNTSESSRVFSFPTESVKMDGEKIFKPSDDDYDVFWIDFNTGSKRISLFIEPNMLQSQEGEILWETISLWRNEVSRCDCTNQGNLWKAVIELKPGAMIYNSKDPDGQSHLFVIHVSTAYPFQDALLGTFGDSSKIMSKGQQKVSSVPSPLSISIEKNRKDISIVNKDSNSSVKSSCHNRPLNGCETPSQQTRSGAKTSVPMVPMRTPASSVISSQSQESMWNKIQDTMKKHSNEEKSFESDSLPRKDMSTVNEGSNSSVKASSLNDCETWSQQTRSSAKTSVPIKPMNTLTGSVISSQGQELTWHKTQVKKKKYANEEKSLESDSLSQDKIVEVSLEEDHGKLEKLKSKCSGTGPLVETNVISNLIEHQKRTFPRDKLSAKSNEKNIGGSFKVTDENIQSYHNKHMESISEDSANVINSKESVLEKDAQFSISNRIYPNMEENDSCPLRRSQRNVKKNVESMAEEEKRQTDTKNKSTRMEDVKNQKKLSNLNNRQASSELEKSIKTNDKNTHTVGETGSKESKTPPQKSCRSTKKVKTPVVTVEKSRKTTESRSKIKHSRIKEDSLVITTLTPDLHGIRHEGSPNVHKNKLVQEPTVTSVDEEKKEKTSRHMKGQQEDTTPKPIQAEILKSLISPGCISEEDFKHPRVDLLLKRPEKGNGKDKSKKKNQIIKSTSDIVVFTPGETQNSCSFEEEREFSTGKNLREKKSKSNQKGSKGALNILSNKKESKEYATTYANKSLIGQDHSKDDNKLSSPLDKLQVSEKTSDERREYYQDLAGLSKDHGLNYDKLDSSKKANSKDENQGDIFKERNKDGVPQSHTKSGIKDSSVKTNHTISQVIFDIHESESQIYKDNEKESKKGTTKNSDKHKTMLSLNAEVNHCQKDMMGIKGHKNNHASKAVGKTFSFDDVSSSNSGFLFIESQMENNFPVDVINETQCDKLTPQYLNIPNTTAGTPDDFNSSPPIEPTQGLENRNLKMHKLRKLSNEKIPKSFGFEENELNASGDFHIHNTEPQTSSNMESSYVFNKCGSLKKTVSKHKVKDIGEASQDLIDLNKVQYTKTRDDNMKKGDPQNLYGTQCKNITNKNHVNMLSLPVGGCGDGLRVSDTHENNHCGRKLRERNKKIQYKECESSEPSPKKSIFTNLSPAADKRKSQKDPYTMKMAGFMAPKKAPKENRQKKTFWTSREIKTTVTTTSYSKMINSKCSTDPYNFETECTTTSTEGPLLPFRSFNTNKSNSQLKHSKDKLPDREKHKKAQERGCDTTYDRTSAFDHMSHVSKKSFLKKSKSLKNKGKKKACSKESVEFSLFSSQKSFTQKNQSKGSTKTSMEFALFSSQKDQLQVSPDSGLVFPPLDDSIPCTPYDQADGDSVASEGVIENSRSECSWMKSKTPLTVKEKMRGKTYNKLKGKHTEQKADVDGDNTEDEIEYGHLYQRLHDKQLQKRPVDPMAETPQRSIVLDRLETEKTPRLCDPYKSLSWFKEGNNSIKNKLKKTVSSILTNSSGRSKNNSNKKSKRSLSFKSPSDDDHQINDAQSDHESHLAASWKNLKSPLTKDMYLKIPSLSCSEMAHTRKKHLASEDFSKNLINSPWEVLTSKLDHQILGVLDKNSGCLDPSKHPLKAKNSICSGPSSIVRPRRSFLKRKYAEQISSCSDNEGMSGSDSEQLESISMPKSLKLDSPLLHNAKSFVNDICKTPRTPKKKLFSALSFDDFSPLNLKMTTPVRTPAQIKKSPKKLLNRDVSPKKKKRKSQRKLELSPFLPRPTRFESNAVKSVPSFDIGSWSSPEKGRDCSQLKSKIESGASMSPYLPLSLSITGSHGLSPLSSPDQHENIDANELEIGPGPAALLDTIKDDLLKPLISQQSEGSSEDYCTQRITQSESSRSDMDHCGASHTTYSSLRDLLTRKDMKKPSLVSEVEDATRQTVRCISSKWDDEQRK</sequence>
<feature type="compositionally biased region" description="Basic and acidic residues" evidence="1">
    <location>
        <begin position="1644"/>
        <end position="1659"/>
    </location>
</feature>
<evidence type="ECO:0000259" key="2">
    <source>
        <dbReference type="Pfam" id="PF18584"/>
    </source>
</evidence>
<feature type="compositionally biased region" description="Basic and acidic residues" evidence="1">
    <location>
        <begin position="350"/>
        <end position="372"/>
    </location>
</feature>
<proteinExistence type="predicted"/>
<feature type="compositionally biased region" description="Basic and acidic residues" evidence="1">
    <location>
        <begin position="820"/>
        <end position="829"/>
    </location>
</feature>
<protein>
    <recommendedName>
        <fullName evidence="2">Synaptonemal complex protein 2 Spt16M-like domain-containing protein</fullName>
    </recommendedName>
</protein>
<feature type="region of interest" description="Disordered" evidence="1">
    <location>
        <begin position="812"/>
        <end position="846"/>
    </location>
</feature>
<dbReference type="PANTHER" id="PTHR15607">
    <property type="entry name" value="SYNAPTONEMAL COMPLEX PROTEIN-RELATED"/>
    <property type="match status" value="1"/>
</dbReference>
<evidence type="ECO:0000313" key="4">
    <source>
        <dbReference type="Proteomes" id="UP000271974"/>
    </source>
</evidence>
<feature type="non-terminal residue" evidence="3">
    <location>
        <position position="2057"/>
    </location>
</feature>
<feature type="region of interest" description="Disordered" evidence="1">
    <location>
        <begin position="559"/>
        <end position="682"/>
    </location>
</feature>
<dbReference type="Pfam" id="PF18584">
    <property type="entry name" value="SYCP2_SLD"/>
    <property type="match status" value="1"/>
</dbReference>
<feature type="compositionally biased region" description="Basic and acidic residues" evidence="1">
    <location>
        <begin position="623"/>
        <end position="635"/>
    </location>
</feature>
<accession>A0A3S1A1C8</accession>
<feature type="region of interest" description="Disordered" evidence="1">
    <location>
        <begin position="866"/>
        <end position="893"/>
    </location>
</feature>
<feature type="domain" description="Synaptonemal complex protein 2 Spt16M-like" evidence="2">
    <location>
        <begin position="133"/>
        <end position="224"/>
    </location>
</feature>
<organism evidence="3 4">
    <name type="scientific">Elysia chlorotica</name>
    <name type="common">Eastern emerald elysia</name>
    <name type="synonym">Sea slug</name>
    <dbReference type="NCBI Taxonomy" id="188477"/>
    <lineage>
        <taxon>Eukaryota</taxon>
        <taxon>Metazoa</taxon>
        <taxon>Spiralia</taxon>
        <taxon>Lophotrochozoa</taxon>
        <taxon>Mollusca</taxon>
        <taxon>Gastropoda</taxon>
        <taxon>Heterobranchia</taxon>
        <taxon>Euthyneura</taxon>
        <taxon>Panpulmonata</taxon>
        <taxon>Sacoglossa</taxon>
        <taxon>Placobranchoidea</taxon>
        <taxon>Plakobranchidae</taxon>
        <taxon>Elysia</taxon>
    </lineage>
</organism>
<reference evidence="3 4" key="1">
    <citation type="submission" date="2019-01" db="EMBL/GenBank/DDBJ databases">
        <title>A draft genome assembly of the solar-powered sea slug Elysia chlorotica.</title>
        <authorList>
            <person name="Cai H."/>
            <person name="Li Q."/>
            <person name="Fang X."/>
            <person name="Li J."/>
            <person name="Curtis N.E."/>
            <person name="Altenburger A."/>
            <person name="Shibata T."/>
            <person name="Feng M."/>
            <person name="Maeda T."/>
            <person name="Schwartz J.A."/>
            <person name="Shigenobu S."/>
            <person name="Lundholm N."/>
            <person name="Nishiyama T."/>
            <person name="Yang H."/>
            <person name="Hasebe M."/>
            <person name="Li S."/>
            <person name="Pierce S.K."/>
            <person name="Wang J."/>
        </authorList>
    </citation>
    <scope>NUCLEOTIDE SEQUENCE [LARGE SCALE GENOMIC DNA]</scope>
    <source>
        <strain evidence="3">EC2010</strain>
        <tissue evidence="3">Whole organism of an adult</tissue>
    </source>
</reference>
<feature type="compositionally biased region" description="Basic and acidic residues" evidence="1">
    <location>
        <begin position="907"/>
        <end position="937"/>
    </location>
</feature>
<evidence type="ECO:0000256" key="1">
    <source>
        <dbReference type="SAM" id="MobiDB-lite"/>
    </source>
</evidence>
<dbReference type="PANTHER" id="PTHR15607:SF18">
    <property type="entry name" value="SYNAPTONEMAL COMPLEX PROTEIN 2-LIKE ISOFORM X1"/>
    <property type="match status" value="1"/>
</dbReference>
<feature type="compositionally biased region" description="Basic and acidic residues" evidence="1">
    <location>
        <begin position="588"/>
        <end position="608"/>
    </location>
</feature>
<name>A0A3S1A1C8_ELYCH</name>
<gene>
    <name evidence="3" type="ORF">EGW08_000881</name>
</gene>
<feature type="region of interest" description="Disordered" evidence="1">
    <location>
        <begin position="292"/>
        <end position="326"/>
    </location>
</feature>
<dbReference type="EMBL" id="RQTK01000013">
    <property type="protein sequence ID" value="RUS91364.1"/>
    <property type="molecule type" value="Genomic_DNA"/>
</dbReference>
<dbReference type="OrthoDB" id="10256849at2759"/>
<dbReference type="InterPro" id="IPR024835">
    <property type="entry name" value="SYCP2-like"/>
</dbReference>
<feature type="region of interest" description="Disordered" evidence="1">
    <location>
        <begin position="1563"/>
        <end position="1582"/>
    </location>
</feature>
<feature type="compositionally biased region" description="Basic and acidic residues" evidence="1">
    <location>
        <begin position="775"/>
        <end position="786"/>
    </location>
</feature>